<comment type="caution">
    <text evidence="3">The sequence shown here is derived from an EMBL/GenBank/DDBJ whole genome shotgun (WGS) entry which is preliminary data.</text>
</comment>
<dbReference type="EMBL" id="CAXLJM020000104">
    <property type="protein sequence ID" value="CAL8134222.1"/>
    <property type="molecule type" value="Genomic_DNA"/>
</dbReference>
<dbReference type="InterPro" id="IPR029071">
    <property type="entry name" value="Ubiquitin-like_domsf"/>
</dbReference>
<name>A0ABP1RS57_9HEXA</name>
<dbReference type="SUPFAM" id="SSF46934">
    <property type="entry name" value="UBA-like"/>
    <property type="match status" value="1"/>
</dbReference>
<dbReference type="PROSITE" id="PS50053">
    <property type="entry name" value="UBIQUITIN_2"/>
    <property type="match status" value="1"/>
</dbReference>
<evidence type="ECO:0000313" key="4">
    <source>
        <dbReference type="Proteomes" id="UP001642540"/>
    </source>
</evidence>
<evidence type="ECO:0008006" key="5">
    <source>
        <dbReference type="Google" id="ProtNLM"/>
    </source>
</evidence>
<dbReference type="InterPro" id="IPR000626">
    <property type="entry name" value="Ubiquitin-like_dom"/>
</dbReference>
<evidence type="ECO:0000259" key="1">
    <source>
        <dbReference type="PROSITE" id="PS50030"/>
    </source>
</evidence>
<dbReference type="Pfam" id="PF23326">
    <property type="entry name" value="UBL_UBAC1"/>
    <property type="match status" value="1"/>
</dbReference>
<dbReference type="SUPFAM" id="SSF54236">
    <property type="entry name" value="Ubiquitin-like"/>
    <property type="match status" value="1"/>
</dbReference>
<feature type="domain" description="Ubiquitin-like" evidence="2">
    <location>
        <begin position="13"/>
        <end position="95"/>
    </location>
</feature>
<proteinExistence type="predicted"/>
<dbReference type="InterPro" id="IPR015940">
    <property type="entry name" value="UBA"/>
</dbReference>
<keyword evidence="4" id="KW-1185">Reference proteome</keyword>
<dbReference type="InterPro" id="IPR052476">
    <property type="entry name" value="UBAC1"/>
</dbReference>
<accession>A0ABP1RS57</accession>
<dbReference type="PANTHER" id="PTHR46738:SF1">
    <property type="entry name" value="UBIQUITIN-ASSOCIATED DOMAIN-CONTAINING PROTEIN 1"/>
    <property type="match status" value="1"/>
</dbReference>
<protein>
    <recommendedName>
        <fullName evidence="5">Ubiquitin-associated domain-containing protein 1</fullName>
    </recommendedName>
</protein>
<dbReference type="InterPro" id="IPR009060">
    <property type="entry name" value="UBA-like_sf"/>
</dbReference>
<evidence type="ECO:0000313" key="3">
    <source>
        <dbReference type="EMBL" id="CAL8134222.1"/>
    </source>
</evidence>
<feature type="domain" description="UBA" evidence="1">
    <location>
        <begin position="251"/>
        <end position="293"/>
    </location>
</feature>
<reference evidence="3 4" key="1">
    <citation type="submission" date="2024-08" db="EMBL/GenBank/DDBJ databases">
        <authorList>
            <person name="Cucini C."/>
            <person name="Frati F."/>
        </authorList>
    </citation>
    <scope>NUCLEOTIDE SEQUENCE [LARGE SCALE GENOMIC DNA]</scope>
</reference>
<dbReference type="Proteomes" id="UP001642540">
    <property type="component" value="Unassembled WGS sequence"/>
</dbReference>
<dbReference type="Gene3D" id="1.10.8.10">
    <property type="entry name" value="DNA helicase RuvA subunit, C-terminal domain"/>
    <property type="match status" value="1"/>
</dbReference>
<organism evidence="3 4">
    <name type="scientific">Orchesella dallaii</name>
    <dbReference type="NCBI Taxonomy" id="48710"/>
    <lineage>
        <taxon>Eukaryota</taxon>
        <taxon>Metazoa</taxon>
        <taxon>Ecdysozoa</taxon>
        <taxon>Arthropoda</taxon>
        <taxon>Hexapoda</taxon>
        <taxon>Collembola</taxon>
        <taxon>Entomobryomorpha</taxon>
        <taxon>Entomobryoidea</taxon>
        <taxon>Orchesellidae</taxon>
        <taxon>Orchesellinae</taxon>
        <taxon>Orchesella</taxon>
    </lineage>
</organism>
<dbReference type="PANTHER" id="PTHR46738">
    <property type="entry name" value="UBIQUITIN-ASSOCIATED DOMAIN-CONTAINING PROTEIN 1"/>
    <property type="match status" value="1"/>
</dbReference>
<sequence length="373" mass="41223">MFVSESTLNFMGTKLQLISTEGHSWDAAFDPSATVDSIKRLAIQYFYPSESSVNPDQFRVIYPAESRTLTEHHALHEERVKDNEVLLFVRRRHAASVASASTAHRNPDAELKPPTAADIVAATKDLPVPSTPVKAKPLQEAIPAVHALPGNPQATHNTHQFAFDDASEHNVDFQLELRKIIISLISVMVTLLHGNPDADLVCQEMYTRIKQRLKSSAKPIEGTTFQYPPPPEIECTPHGIISGLTEAKKREFRPNMKAFEGLKEMGFNDEQIVEGLRANKNAKDAACEWILAGKKNTNDEEEGLDQNGHLFAALVSAPTIRLGLNSPKTLLAFLNILESPNNANTWLNDTDTAPVLSAIFKIYHAEKHAAPTE</sequence>
<gene>
    <name evidence="3" type="ORF">ODALV1_LOCUS25422</name>
</gene>
<evidence type="ECO:0000259" key="2">
    <source>
        <dbReference type="PROSITE" id="PS50053"/>
    </source>
</evidence>
<dbReference type="PROSITE" id="PS50030">
    <property type="entry name" value="UBA"/>
    <property type="match status" value="1"/>
</dbReference>
<dbReference type="InterPro" id="IPR057650">
    <property type="entry name" value="UBL_UBAC1"/>
</dbReference>